<reference evidence="2 3" key="1">
    <citation type="journal article" date="2016" name="Nat. Commun.">
        <title>Ectomycorrhizal ecology is imprinted in the genome of the dominant symbiotic fungus Cenococcum geophilum.</title>
        <authorList>
            <consortium name="DOE Joint Genome Institute"/>
            <person name="Peter M."/>
            <person name="Kohler A."/>
            <person name="Ohm R.A."/>
            <person name="Kuo A."/>
            <person name="Krutzmann J."/>
            <person name="Morin E."/>
            <person name="Arend M."/>
            <person name="Barry K.W."/>
            <person name="Binder M."/>
            <person name="Choi C."/>
            <person name="Clum A."/>
            <person name="Copeland A."/>
            <person name="Grisel N."/>
            <person name="Haridas S."/>
            <person name="Kipfer T."/>
            <person name="LaButti K."/>
            <person name="Lindquist E."/>
            <person name="Lipzen A."/>
            <person name="Maire R."/>
            <person name="Meier B."/>
            <person name="Mihaltcheva S."/>
            <person name="Molinier V."/>
            <person name="Murat C."/>
            <person name="Poggeler S."/>
            <person name="Quandt C.A."/>
            <person name="Sperisen C."/>
            <person name="Tritt A."/>
            <person name="Tisserant E."/>
            <person name="Crous P.W."/>
            <person name="Henrissat B."/>
            <person name="Nehls U."/>
            <person name="Egli S."/>
            <person name="Spatafora J.W."/>
            <person name="Grigoriev I.V."/>
            <person name="Martin F.M."/>
        </authorList>
    </citation>
    <scope>NUCLEOTIDE SEQUENCE [LARGE SCALE GENOMIC DNA]</scope>
    <source>
        <strain evidence="2 3">CBS 207.34</strain>
    </source>
</reference>
<sequence>MLAVLAVLAAPAGEWVGSYQMRQMGQNSYGMGWLSHYCKACPDTPDPASVCGDDNINAATASGRFALNPKRGYSRRGPRTSLQDRTMQACTRAGALGGIAGRMAERMAGGWKPFRAH</sequence>
<proteinExistence type="predicted"/>
<keyword evidence="1" id="KW-0732">Signal</keyword>
<protein>
    <submittedName>
        <fullName evidence="2">Uncharacterized protein</fullName>
    </submittedName>
</protein>
<dbReference type="EMBL" id="KV750564">
    <property type="protein sequence ID" value="OCL04232.1"/>
    <property type="molecule type" value="Genomic_DNA"/>
</dbReference>
<organism evidence="2 3">
    <name type="scientific">Glonium stellatum</name>
    <dbReference type="NCBI Taxonomy" id="574774"/>
    <lineage>
        <taxon>Eukaryota</taxon>
        <taxon>Fungi</taxon>
        <taxon>Dikarya</taxon>
        <taxon>Ascomycota</taxon>
        <taxon>Pezizomycotina</taxon>
        <taxon>Dothideomycetes</taxon>
        <taxon>Pleosporomycetidae</taxon>
        <taxon>Gloniales</taxon>
        <taxon>Gloniaceae</taxon>
        <taxon>Glonium</taxon>
    </lineage>
</organism>
<keyword evidence="3" id="KW-1185">Reference proteome</keyword>
<evidence type="ECO:0000313" key="2">
    <source>
        <dbReference type="EMBL" id="OCL04232.1"/>
    </source>
</evidence>
<feature type="chain" id="PRO_5034110955" evidence="1">
    <location>
        <begin position="18"/>
        <end position="117"/>
    </location>
</feature>
<feature type="signal peptide" evidence="1">
    <location>
        <begin position="1"/>
        <end position="17"/>
    </location>
</feature>
<evidence type="ECO:0000256" key="1">
    <source>
        <dbReference type="SAM" id="SignalP"/>
    </source>
</evidence>
<dbReference type="Proteomes" id="UP000250140">
    <property type="component" value="Unassembled WGS sequence"/>
</dbReference>
<accession>A0A8E2JP51</accession>
<evidence type="ECO:0000313" key="3">
    <source>
        <dbReference type="Proteomes" id="UP000250140"/>
    </source>
</evidence>
<dbReference type="AlphaFoldDB" id="A0A8E2JP51"/>
<name>A0A8E2JP51_9PEZI</name>
<gene>
    <name evidence="2" type="ORF">AOQ84DRAFT_380809</name>
</gene>